<gene>
    <name evidence="1" type="ORF">UFOVP1264_60</name>
</gene>
<evidence type="ECO:0000313" key="1">
    <source>
        <dbReference type="EMBL" id="CAB4194605.1"/>
    </source>
</evidence>
<reference evidence="1" key="1">
    <citation type="submission" date="2020-05" db="EMBL/GenBank/DDBJ databases">
        <authorList>
            <person name="Chiriac C."/>
            <person name="Salcher M."/>
            <person name="Ghai R."/>
            <person name="Kavagutti S V."/>
        </authorList>
    </citation>
    <scope>NUCLEOTIDE SEQUENCE</scope>
</reference>
<dbReference type="EMBL" id="LR797213">
    <property type="protein sequence ID" value="CAB4194605.1"/>
    <property type="molecule type" value="Genomic_DNA"/>
</dbReference>
<accession>A0A6J5RQI9</accession>
<organism evidence="1">
    <name type="scientific">uncultured Caudovirales phage</name>
    <dbReference type="NCBI Taxonomy" id="2100421"/>
    <lineage>
        <taxon>Viruses</taxon>
        <taxon>Duplodnaviria</taxon>
        <taxon>Heunggongvirae</taxon>
        <taxon>Uroviricota</taxon>
        <taxon>Caudoviricetes</taxon>
        <taxon>Peduoviridae</taxon>
        <taxon>Maltschvirus</taxon>
        <taxon>Maltschvirus maltsch</taxon>
    </lineage>
</organism>
<sequence>MALTLEPKKPPVEKKCALAKLRDSLNEDDQAILDKWLEDKVVPYRIFMALRQEGHTIGRQTVYEHSKGWCCCGPK</sequence>
<protein>
    <submittedName>
        <fullName evidence="1">Uncharacterized protein</fullName>
    </submittedName>
</protein>
<proteinExistence type="predicted"/>
<name>A0A6J5RQI9_9CAUD</name>